<organism evidence="1 2">
    <name type="scientific">Campylobacter cuniculorum DSM 23162 = LMG 24588</name>
    <dbReference type="NCBI Taxonomy" id="1121267"/>
    <lineage>
        <taxon>Bacteria</taxon>
        <taxon>Pseudomonadati</taxon>
        <taxon>Campylobacterota</taxon>
        <taxon>Epsilonproteobacteria</taxon>
        <taxon>Campylobacterales</taxon>
        <taxon>Campylobacteraceae</taxon>
        <taxon>Campylobacter</taxon>
    </lineage>
</organism>
<proteinExistence type="predicted"/>
<protein>
    <submittedName>
        <fullName evidence="1">Uncharacterized protein</fullName>
    </submittedName>
</protein>
<dbReference type="STRING" id="1121267.CCUN_1543"/>
<evidence type="ECO:0000313" key="2">
    <source>
        <dbReference type="Proteomes" id="UP000192902"/>
    </source>
</evidence>
<evidence type="ECO:0000313" key="1">
    <source>
        <dbReference type="EMBL" id="ARJ57126.1"/>
    </source>
</evidence>
<dbReference type="AlphaFoldDB" id="A0A1W6BYE2"/>
<dbReference type="KEGG" id="ccun:CCUN_1543"/>
<dbReference type="Proteomes" id="UP000192902">
    <property type="component" value="Chromosome"/>
</dbReference>
<name>A0A1W6BYE2_9BACT</name>
<reference evidence="1 2" key="1">
    <citation type="submission" date="2017-04" db="EMBL/GenBank/DDBJ databases">
        <title>Complete genome sequence of the Campylobacter cuniculorum type strain LMG24588.</title>
        <authorList>
            <person name="Miller W.G."/>
            <person name="Yee E."/>
            <person name="Revez J."/>
            <person name="Bono J.L."/>
            <person name="Rossi M."/>
        </authorList>
    </citation>
    <scope>NUCLEOTIDE SEQUENCE [LARGE SCALE GENOMIC DNA]</scope>
    <source>
        <strain evidence="1 2">LMG 24588</strain>
    </source>
</reference>
<dbReference type="EMBL" id="CP020867">
    <property type="protein sequence ID" value="ARJ57126.1"/>
    <property type="molecule type" value="Genomic_DNA"/>
</dbReference>
<sequence length="87" mass="10571">MVDELKKELIKLNEDRIYIENRIERTYNRIKKLLEKVGLDDEINYNSLYNISNENFQQIITEIGVIRIIQETIEEELEKMIQEKELK</sequence>
<dbReference type="RefSeq" id="WP_027305951.1">
    <property type="nucleotide sequence ID" value="NZ_CP020867.1"/>
</dbReference>
<accession>A0A1W6BYE2</accession>
<gene>
    <name evidence="1" type="ORF">CCUN_1543</name>
</gene>